<gene>
    <name evidence="2" type="ORF">BN1051_00351</name>
</gene>
<dbReference type="PATRIC" id="fig|1461584.3.peg.342"/>
<proteinExistence type="predicted"/>
<dbReference type="InterPro" id="IPR058396">
    <property type="entry name" value="DUF8083"/>
</dbReference>
<feature type="domain" description="DUF8083" evidence="1">
    <location>
        <begin position="15"/>
        <end position="280"/>
    </location>
</feature>
<organism evidence="2">
    <name type="scientific">Arthrobacter saudimassiliensis</name>
    <dbReference type="NCBI Taxonomy" id="1461584"/>
    <lineage>
        <taxon>Bacteria</taxon>
        <taxon>Bacillati</taxon>
        <taxon>Actinomycetota</taxon>
        <taxon>Actinomycetes</taxon>
        <taxon>Micrococcales</taxon>
        <taxon>Micrococcaceae</taxon>
        <taxon>Arthrobacter</taxon>
    </lineage>
</organism>
<evidence type="ECO:0000259" key="1">
    <source>
        <dbReference type="Pfam" id="PF26312"/>
    </source>
</evidence>
<accession>A0A078MNR7</accession>
<dbReference type="AlphaFoldDB" id="A0A078MNR7"/>
<sequence>MAGPQPAAAIRTFPYVSHLRVYEPLDAFDDDQQLAILEQRSRARHETEDLERTSTMRRLVRTVSDPFPHGGTDLVRVLNHPGPDGVPQRLYCPNQLAVRTSLAAESLGETIRGPLVDVLVPEVARQAHADRMDPDRFADSLAKLHTRSATWGVPFGWFVLLHEDDHTEVVEDDGRVLTVRMSAPIQQAVHRARQAAAALALAAPELDLLDELTELATWLEVFSPRAVVELDYGPVADLVFPDDSPSDVRMGIEALADGDMTGAAAAYRRLAGRWIPIRQLARAS</sequence>
<reference evidence="2" key="1">
    <citation type="submission" date="2014-07" db="EMBL/GenBank/DDBJ databases">
        <authorList>
            <person name="Urmite Genomes Urmite Genomes"/>
        </authorList>
    </citation>
    <scope>NUCLEOTIDE SEQUENCE</scope>
    <source>
        <strain evidence="2">11W110_air</strain>
    </source>
</reference>
<dbReference type="Pfam" id="PF26312">
    <property type="entry name" value="DUF8083"/>
    <property type="match status" value="1"/>
</dbReference>
<name>A0A078MNR7_9MICC</name>
<evidence type="ECO:0000313" key="2">
    <source>
        <dbReference type="EMBL" id="CEA07042.1"/>
    </source>
</evidence>
<dbReference type="EMBL" id="LN483070">
    <property type="protein sequence ID" value="CEA07042.1"/>
    <property type="molecule type" value="Genomic_DNA"/>
</dbReference>
<protein>
    <recommendedName>
        <fullName evidence="1">DUF8083 domain-containing protein</fullName>
    </recommendedName>
</protein>